<feature type="chain" id="PRO_5043567287" evidence="5">
    <location>
        <begin position="20"/>
        <end position="507"/>
    </location>
</feature>
<dbReference type="CDD" id="cd16143">
    <property type="entry name" value="ARS_like"/>
    <property type="match status" value="1"/>
</dbReference>
<feature type="domain" description="Sulfatase N-terminal" evidence="6">
    <location>
        <begin position="31"/>
        <end position="395"/>
    </location>
</feature>
<dbReference type="PANTHER" id="PTHR42693:SF53">
    <property type="entry name" value="ENDO-4-O-SULFATASE"/>
    <property type="match status" value="1"/>
</dbReference>
<evidence type="ECO:0000256" key="2">
    <source>
        <dbReference type="ARBA" id="ARBA00022723"/>
    </source>
</evidence>
<feature type="signal peptide" evidence="5">
    <location>
        <begin position="1"/>
        <end position="19"/>
    </location>
</feature>
<dbReference type="RefSeq" id="WP_169662432.1">
    <property type="nucleotide sequence ID" value="NZ_CP076133.1"/>
</dbReference>
<dbReference type="Pfam" id="PF00884">
    <property type="entry name" value="Sulfatase"/>
    <property type="match status" value="1"/>
</dbReference>
<evidence type="ECO:0000256" key="1">
    <source>
        <dbReference type="ARBA" id="ARBA00008779"/>
    </source>
</evidence>
<evidence type="ECO:0000256" key="3">
    <source>
        <dbReference type="ARBA" id="ARBA00022801"/>
    </source>
</evidence>
<keyword evidence="5" id="KW-0732">Signal</keyword>
<dbReference type="EMBL" id="CP076133">
    <property type="protein sequence ID" value="QWG04869.1"/>
    <property type="molecule type" value="Genomic_DNA"/>
</dbReference>
<evidence type="ECO:0000256" key="5">
    <source>
        <dbReference type="SAM" id="SignalP"/>
    </source>
</evidence>
<protein>
    <submittedName>
        <fullName evidence="7">Sulfatase-like hydrolase/transferase</fullName>
    </submittedName>
</protein>
<accession>A0AAX1NBC9</accession>
<sequence>MKKRNIILLSLFIVGLLYAKTEKDKTKNKLPNVLLILADDFGYGDISAHQSDSKIETPALDKLINSGLSFSNAHAASSVCTPSRYSLLTGRYSWRSKLKSGVLFGYDLPLIQNEYTLGKMFKEKGYATASIGKWHLGLPWQLKETSNYKQRTQKKIFFNVLAKEKDVDLSASFTDTTWHHKIGFDYFYGTSASLDMPPYVMVENGGLTAPLTHSINDSGPSELYNKGIWRGGPAAENFDHNDVLPDIVQKTSSFIKENKDKPFFVYMPITAPHSPWLPDEKFKGKSNAGKYGDFLYMVDDVVAQVMKSLKENGVDENTIVIFTSDNGAPLKNIQKYGGNGHHANAHFRGQKGDLYEGGHHIPLVMHWPKGIKAKQKSNDLIVLTDILSTLSDIIGGDVPAGQAEDSHSFAKVIHQEADFEPRKTAVYHSQVGLFAIQSGEWKLIENLGSGGFSKPRFVESEPKHPNKQLYNLSIDPQEFDNRVVDTPEVAEELQQLLDDIRKHQTIN</sequence>
<dbReference type="PANTHER" id="PTHR42693">
    <property type="entry name" value="ARYLSULFATASE FAMILY MEMBER"/>
    <property type="match status" value="1"/>
</dbReference>
<dbReference type="Gene3D" id="3.30.1120.10">
    <property type="match status" value="1"/>
</dbReference>
<dbReference type="PROSITE" id="PS00523">
    <property type="entry name" value="SULFATASE_1"/>
    <property type="match status" value="1"/>
</dbReference>
<dbReference type="Gene3D" id="3.40.720.10">
    <property type="entry name" value="Alkaline Phosphatase, subunit A"/>
    <property type="match status" value="1"/>
</dbReference>
<dbReference type="PROSITE" id="PS00149">
    <property type="entry name" value="SULFATASE_2"/>
    <property type="match status" value="1"/>
</dbReference>
<keyword evidence="4" id="KW-0106">Calcium</keyword>
<evidence type="ECO:0000313" key="7">
    <source>
        <dbReference type="EMBL" id="QWG04869.1"/>
    </source>
</evidence>
<dbReference type="KEGG" id="fya:KMW28_20815"/>
<dbReference type="GO" id="GO:0046872">
    <property type="term" value="F:metal ion binding"/>
    <property type="evidence" value="ECO:0007669"/>
    <property type="project" value="UniProtKB-KW"/>
</dbReference>
<comment type="similarity">
    <text evidence="1">Belongs to the sulfatase family.</text>
</comment>
<dbReference type="Proteomes" id="UP000678679">
    <property type="component" value="Chromosome 2"/>
</dbReference>
<keyword evidence="3 7" id="KW-0378">Hydrolase</keyword>
<proteinExistence type="inferred from homology"/>
<dbReference type="InterPro" id="IPR024607">
    <property type="entry name" value="Sulfatase_CS"/>
</dbReference>
<evidence type="ECO:0000313" key="8">
    <source>
        <dbReference type="Proteomes" id="UP000678679"/>
    </source>
</evidence>
<dbReference type="InterPro" id="IPR000917">
    <property type="entry name" value="Sulfatase_N"/>
</dbReference>
<dbReference type="SUPFAM" id="SSF53649">
    <property type="entry name" value="Alkaline phosphatase-like"/>
    <property type="match status" value="1"/>
</dbReference>
<reference evidence="7 8" key="1">
    <citation type="submission" date="2021-05" db="EMBL/GenBank/DDBJ databases">
        <title>Comparative genomic studies on the polysaccharide-degrading batcterial strains of the Flammeovirga genus.</title>
        <authorList>
            <person name="Zewei F."/>
            <person name="Zheng Z."/>
            <person name="Yu L."/>
            <person name="Ruyue G."/>
            <person name="Yanhong M."/>
            <person name="Yuanyuan C."/>
            <person name="Jingyan G."/>
            <person name="Wenjun H."/>
        </authorList>
    </citation>
    <scope>NUCLEOTIDE SEQUENCE [LARGE SCALE GENOMIC DNA]</scope>
    <source>
        <strain evidence="7 8">NBRC:100898</strain>
    </source>
</reference>
<keyword evidence="2" id="KW-0479">Metal-binding</keyword>
<dbReference type="AlphaFoldDB" id="A0AAX1NBC9"/>
<evidence type="ECO:0000259" key="6">
    <source>
        <dbReference type="Pfam" id="PF00884"/>
    </source>
</evidence>
<keyword evidence="8" id="KW-1185">Reference proteome</keyword>
<dbReference type="InterPro" id="IPR050738">
    <property type="entry name" value="Sulfatase"/>
</dbReference>
<dbReference type="InterPro" id="IPR017850">
    <property type="entry name" value="Alkaline_phosphatase_core_sf"/>
</dbReference>
<gene>
    <name evidence="7" type="ORF">KMW28_20815</name>
</gene>
<organism evidence="7 8">
    <name type="scientific">Flammeovirga yaeyamensis</name>
    <dbReference type="NCBI Taxonomy" id="367791"/>
    <lineage>
        <taxon>Bacteria</taxon>
        <taxon>Pseudomonadati</taxon>
        <taxon>Bacteroidota</taxon>
        <taxon>Cytophagia</taxon>
        <taxon>Cytophagales</taxon>
        <taxon>Flammeovirgaceae</taxon>
        <taxon>Flammeovirga</taxon>
    </lineage>
</organism>
<name>A0AAX1NBC9_9BACT</name>
<dbReference type="GO" id="GO:0004065">
    <property type="term" value="F:arylsulfatase activity"/>
    <property type="evidence" value="ECO:0007669"/>
    <property type="project" value="TreeGrafter"/>
</dbReference>
<evidence type="ECO:0000256" key="4">
    <source>
        <dbReference type="ARBA" id="ARBA00022837"/>
    </source>
</evidence>